<feature type="region of interest" description="Disordered" evidence="1">
    <location>
        <begin position="1"/>
        <end position="47"/>
    </location>
</feature>
<proteinExistence type="predicted"/>
<evidence type="ECO:0000313" key="3">
    <source>
        <dbReference type="Proteomes" id="UP001283361"/>
    </source>
</evidence>
<keyword evidence="3" id="KW-1185">Reference proteome</keyword>
<name>A0AAE1DL65_9GAST</name>
<protein>
    <submittedName>
        <fullName evidence="2">Uncharacterized protein</fullName>
    </submittedName>
</protein>
<accession>A0AAE1DL65</accession>
<evidence type="ECO:0000256" key="1">
    <source>
        <dbReference type="SAM" id="MobiDB-lite"/>
    </source>
</evidence>
<dbReference type="EMBL" id="JAWDGP010003406">
    <property type="protein sequence ID" value="KAK3774482.1"/>
    <property type="molecule type" value="Genomic_DNA"/>
</dbReference>
<dbReference type="Proteomes" id="UP001283361">
    <property type="component" value="Unassembled WGS sequence"/>
</dbReference>
<dbReference type="AlphaFoldDB" id="A0AAE1DL65"/>
<gene>
    <name evidence="2" type="ORF">RRG08_049418</name>
</gene>
<organism evidence="2 3">
    <name type="scientific">Elysia crispata</name>
    <name type="common">lettuce slug</name>
    <dbReference type="NCBI Taxonomy" id="231223"/>
    <lineage>
        <taxon>Eukaryota</taxon>
        <taxon>Metazoa</taxon>
        <taxon>Spiralia</taxon>
        <taxon>Lophotrochozoa</taxon>
        <taxon>Mollusca</taxon>
        <taxon>Gastropoda</taxon>
        <taxon>Heterobranchia</taxon>
        <taxon>Euthyneura</taxon>
        <taxon>Panpulmonata</taxon>
        <taxon>Sacoglossa</taxon>
        <taxon>Placobranchoidea</taxon>
        <taxon>Plakobranchidae</taxon>
        <taxon>Elysia</taxon>
    </lineage>
</organism>
<reference evidence="2" key="1">
    <citation type="journal article" date="2023" name="G3 (Bethesda)">
        <title>A reference genome for the long-term kleptoplast-retaining sea slug Elysia crispata morphotype clarki.</title>
        <authorList>
            <person name="Eastman K.E."/>
            <person name="Pendleton A.L."/>
            <person name="Shaikh M.A."/>
            <person name="Suttiyut T."/>
            <person name="Ogas R."/>
            <person name="Tomko P."/>
            <person name="Gavelis G."/>
            <person name="Widhalm J.R."/>
            <person name="Wisecaver J.H."/>
        </authorList>
    </citation>
    <scope>NUCLEOTIDE SEQUENCE</scope>
    <source>
        <strain evidence="2">ECLA1</strain>
    </source>
</reference>
<evidence type="ECO:0000313" key="2">
    <source>
        <dbReference type="EMBL" id="KAK3774482.1"/>
    </source>
</evidence>
<feature type="region of interest" description="Disordered" evidence="1">
    <location>
        <begin position="75"/>
        <end position="102"/>
    </location>
</feature>
<feature type="compositionally biased region" description="Basic and acidic residues" evidence="1">
    <location>
        <begin position="16"/>
        <end position="39"/>
    </location>
</feature>
<comment type="caution">
    <text evidence="2">The sequence shown here is derived from an EMBL/GenBank/DDBJ whole genome shotgun (WGS) entry which is preliminary data.</text>
</comment>
<sequence length="102" mass="11978">MNKSSRNASQRKRRNDRQGEANLQRDMERQASGEIREYRSNSYLGPPYCPQRIPASDRIFARHQIVRLYWARAIPNQTKPPKKDSGKSPFSGEIRYVRETLI</sequence>